<feature type="domain" description="Methyltransferase type 11" evidence="1">
    <location>
        <begin position="47"/>
        <end position="139"/>
    </location>
</feature>
<dbReference type="Gene3D" id="3.40.50.150">
    <property type="entry name" value="Vaccinia Virus protein VP39"/>
    <property type="match status" value="1"/>
</dbReference>
<proteinExistence type="predicted"/>
<evidence type="ECO:0000259" key="1">
    <source>
        <dbReference type="Pfam" id="PF08241"/>
    </source>
</evidence>
<dbReference type="RefSeq" id="WP_012467138.1">
    <property type="nucleotide sequence ID" value="NC_010803.1"/>
</dbReference>
<dbReference type="STRING" id="290315.Clim_2247"/>
<dbReference type="AlphaFoldDB" id="B3EHA9"/>
<keyword evidence="2" id="KW-0489">Methyltransferase</keyword>
<dbReference type="Pfam" id="PF08241">
    <property type="entry name" value="Methyltransf_11"/>
    <property type="match status" value="1"/>
</dbReference>
<evidence type="ECO:0000313" key="2">
    <source>
        <dbReference type="EMBL" id="ACD91271.1"/>
    </source>
</evidence>
<dbReference type="InterPro" id="IPR013216">
    <property type="entry name" value="Methyltransf_11"/>
</dbReference>
<dbReference type="PANTHER" id="PTHR43861:SF1">
    <property type="entry name" value="TRANS-ACONITATE 2-METHYLTRANSFERASE"/>
    <property type="match status" value="1"/>
</dbReference>
<dbReference type="SUPFAM" id="SSF53335">
    <property type="entry name" value="S-adenosyl-L-methionine-dependent methyltransferases"/>
    <property type="match status" value="1"/>
</dbReference>
<evidence type="ECO:0000313" key="3">
    <source>
        <dbReference type="Proteomes" id="UP000008841"/>
    </source>
</evidence>
<dbReference type="CDD" id="cd02440">
    <property type="entry name" value="AdoMet_MTases"/>
    <property type="match status" value="1"/>
</dbReference>
<dbReference type="eggNOG" id="COG2226">
    <property type="taxonomic scope" value="Bacteria"/>
</dbReference>
<dbReference type="KEGG" id="cli:Clim_2247"/>
<dbReference type="PANTHER" id="PTHR43861">
    <property type="entry name" value="TRANS-ACONITATE 2-METHYLTRANSFERASE-RELATED"/>
    <property type="match status" value="1"/>
</dbReference>
<organism evidence="2 3">
    <name type="scientific">Chlorobium limicola (strain DSM 245 / NBRC 103803 / 6330)</name>
    <dbReference type="NCBI Taxonomy" id="290315"/>
    <lineage>
        <taxon>Bacteria</taxon>
        <taxon>Pseudomonadati</taxon>
        <taxon>Chlorobiota</taxon>
        <taxon>Chlorobiia</taxon>
        <taxon>Chlorobiales</taxon>
        <taxon>Chlorobiaceae</taxon>
        <taxon>Chlorobium/Pelodictyon group</taxon>
        <taxon>Chlorobium</taxon>
    </lineage>
</organism>
<name>B3EHA9_CHLL2</name>
<keyword evidence="2" id="KW-0808">Transferase</keyword>
<accession>B3EHA9</accession>
<dbReference type="GO" id="GO:0008757">
    <property type="term" value="F:S-adenosylmethionine-dependent methyltransferase activity"/>
    <property type="evidence" value="ECO:0007669"/>
    <property type="project" value="InterPro"/>
</dbReference>
<reference evidence="2 3" key="1">
    <citation type="submission" date="2008-05" db="EMBL/GenBank/DDBJ databases">
        <title>Complete sequence of Chlorobium limicola DSM 245.</title>
        <authorList>
            <consortium name="US DOE Joint Genome Institute"/>
            <person name="Lucas S."/>
            <person name="Copeland A."/>
            <person name="Lapidus A."/>
            <person name="Glavina del Rio T."/>
            <person name="Dalin E."/>
            <person name="Tice H."/>
            <person name="Bruce D."/>
            <person name="Goodwin L."/>
            <person name="Pitluck S."/>
            <person name="Schmutz J."/>
            <person name="Larimer F."/>
            <person name="Land M."/>
            <person name="Hauser L."/>
            <person name="Kyrpides N."/>
            <person name="Ovchinnikova G."/>
            <person name="Zhao F."/>
            <person name="Li T."/>
            <person name="Liu Z."/>
            <person name="Overmann J."/>
            <person name="Bryant D.A."/>
            <person name="Richardson P."/>
        </authorList>
    </citation>
    <scope>NUCLEOTIDE SEQUENCE [LARGE SCALE GENOMIC DNA]</scope>
    <source>
        <strain evidence="3">DSM 245 / NBRC 103803 / 6330</strain>
    </source>
</reference>
<sequence length="210" mass="22430">MRNPWLDIPLADYESHMSMPAIDQADMLAAQFSDALLRFSPEAVAVIGCAGGNGFDKIDPAVTRRVVGVDINPGYIVAASSRFEGSVPGLEFHVADIQSDPLAFEPVDLVYAALVFEYVSLPESLGRLSGACRPGGRLVTVLQMPSQDIHAVSPSPYRSIQALVPCMRLVSPEEFAGRAATAGFLLESGKTLALGSGKQFAVQMYRRADG</sequence>
<dbReference type="HOGENOM" id="CLU_114964_0_0_10"/>
<dbReference type="OrthoDB" id="9786043at2"/>
<gene>
    <name evidence="2" type="ordered locus">Clim_2247</name>
</gene>
<dbReference type="InterPro" id="IPR029063">
    <property type="entry name" value="SAM-dependent_MTases_sf"/>
</dbReference>
<dbReference type="EMBL" id="CP001097">
    <property type="protein sequence ID" value="ACD91271.1"/>
    <property type="molecule type" value="Genomic_DNA"/>
</dbReference>
<dbReference type="Proteomes" id="UP000008841">
    <property type="component" value="Chromosome"/>
</dbReference>
<protein>
    <submittedName>
        <fullName evidence="2">Methyltransferase type 11</fullName>
    </submittedName>
</protein>
<dbReference type="GO" id="GO:0032259">
    <property type="term" value="P:methylation"/>
    <property type="evidence" value="ECO:0007669"/>
    <property type="project" value="UniProtKB-KW"/>
</dbReference>